<organism evidence="1 2">
    <name type="scientific">candidate division WWE3 bacterium GW2011_GWF1_42_14</name>
    <dbReference type="NCBI Taxonomy" id="1619138"/>
    <lineage>
        <taxon>Bacteria</taxon>
        <taxon>Katanobacteria</taxon>
    </lineage>
</organism>
<accession>A0A0G1AQC1</accession>
<protein>
    <submittedName>
        <fullName evidence="1">Uncharacterized protein</fullName>
    </submittedName>
</protein>
<reference evidence="1 2" key="1">
    <citation type="journal article" date="2015" name="Nature">
        <title>rRNA introns, odd ribosomes, and small enigmatic genomes across a large radiation of phyla.</title>
        <authorList>
            <person name="Brown C.T."/>
            <person name="Hug L.A."/>
            <person name="Thomas B.C."/>
            <person name="Sharon I."/>
            <person name="Castelle C.J."/>
            <person name="Singh A."/>
            <person name="Wilkins M.J."/>
            <person name="Williams K.H."/>
            <person name="Banfield J.F."/>
        </authorList>
    </citation>
    <scope>NUCLEOTIDE SEQUENCE [LARGE SCALE GENOMIC DNA]</scope>
</reference>
<dbReference type="AlphaFoldDB" id="A0A0G1AQC1"/>
<gene>
    <name evidence="1" type="ORF">UV00_C0028G0005</name>
</gene>
<dbReference type="EMBL" id="LCCU01000028">
    <property type="protein sequence ID" value="KKS36286.1"/>
    <property type="molecule type" value="Genomic_DNA"/>
</dbReference>
<evidence type="ECO:0000313" key="2">
    <source>
        <dbReference type="Proteomes" id="UP000033847"/>
    </source>
</evidence>
<name>A0A0G1AQC1_UNCKA</name>
<evidence type="ECO:0000313" key="1">
    <source>
        <dbReference type="EMBL" id="KKS36286.1"/>
    </source>
</evidence>
<proteinExistence type="predicted"/>
<comment type="caution">
    <text evidence="1">The sequence shown here is derived from an EMBL/GenBank/DDBJ whole genome shotgun (WGS) entry which is preliminary data.</text>
</comment>
<sequence length="141" mass="14896">MTIHLGDEFGNEYNKSNPVPTSITGSLANDLGLYLDGTVIAAGATLYGDWINDLDWVRHIVLFVKTDQTCTILTSRKNRASVEAIANILLASTGLTGGSVVRFTSAAPPVSLLGYSAKFGINNIGAVPTVVAQLYVQLLGL</sequence>
<dbReference type="Proteomes" id="UP000033847">
    <property type="component" value="Unassembled WGS sequence"/>
</dbReference>